<dbReference type="GO" id="GO:0016020">
    <property type="term" value="C:membrane"/>
    <property type="evidence" value="ECO:0007669"/>
    <property type="project" value="UniProtKB-SubCell"/>
</dbReference>
<accession>A0A3D8K075</accession>
<dbReference type="AlphaFoldDB" id="A0A3D8K075"/>
<evidence type="ECO:0000256" key="4">
    <source>
        <dbReference type="ARBA" id="ARBA00023136"/>
    </source>
</evidence>
<protein>
    <submittedName>
        <fullName evidence="6">Energy transducer TonB</fullName>
    </submittedName>
</protein>
<dbReference type="EMBL" id="QRGA01000006">
    <property type="protein sequence ID" value="RDU98649.1"/>
    <property type="molecule type" value="Genomic_DNA"/>
</dbReference>
<keyword evidence="2" id="KW-0812">Transmembrane</keyword>
<feature type="domain" description="TonB C-terminal" evidence="5">
    <location>
        <begin position="5"/>
        <end position="96"/>
    </location>
</feature>
<dbReference type="NCBIfam" id="TIGR01352">
    <property type="entry name" value="tonB_Cterm"/>
    <property type="match status" value="1"/>
</dbReference>
<organism evidence="6 7">
    <name type="scientific">Trinickia dinghuensis</name>
    <dbReference type="NCBI Taxonomy" id="2291023"/>
    <lineage>
        <taxon>Bacteria</taxon>
        <taxon>Pseudomonadati</taxon>
        <taxon>Pseudomonadota</taxon>
        <taxon>Betaproteobacteria</taxon>
        <taxon>Burkholderiales</taxon>
        <taxon>Burkholderiaceae</taxon>
        <taxon>Trinickia</taxon>
    </lineage>
</organism>
<evidence type="ECO:0000256" key="3">
    <source>
        <dbReference type="ARBA" id="ARBA00022989"/>
    </source>
</evidence>
<evidence type="ECO:0000259" key="5">
    <source>
        <dbReference type="PROSITE" id="PS52015"/>
    </source>
</evidence>
<evidence type="ECO:0000313" key="7">
    <source>
        <dbReference type="Proteomes" id="UP000256838"/>
    </source>
</evidence>
<name>A0A3D8K075_9BURK</name>
<dbReference type="GO" id="GO:0055085">
    <property type="term" value="P:transmembrane transport"/>
    <property type="evidence" value="ECO:0007669"/>
    <property type="project" value="InterPro"/>
</dbReference>
<dbReference type="SUPFAM" id="SSF74653">
    <property type="entry name" value="TolA/TonB C-terminal domain"/>
    <property type="match status" value="1"/>
</dbReference>
<dbReference type="Gene3D" id="3.30.1150.10">
    <property type="match status" value="1"/>
</dbReference>
<gene>
    <name evidence="6" type="ORF">DWV00_10220</name>
</gene>
<evidence type="ECO:0000256" key="1">
    <source>
        <dbReference type="ARBA" id="ARBA00004167"/>
    </source>
</evidence>
<reference evidence="6 7" key="1">
    <citation type="submission" date="2018-08" db="EMBL/GenBank/DDBJ databases">
        <title>Paraburkholderia sp. DHOM06 isolated from forest soil.</title>
        <authorList>
            <person name="Gao Z.-H."/>
            <person name="Qiu L.-H."/>
        </authorList>
    </citation>
    <scope>NUCLEOTIDE SEQUENCE [LARGE SCALE GENOMIC DNA]</scope>
    <source>
        <strain evidence="6 7">DHOM06</strain>
    </source>
</reference>
<dbReference type="Proteomes" id="UP000256838">
    <property type="component" value="Unassembled WGS sequence"/>
</dbReference>
<sequence>MVTKTVGGQQITCDIPLPKYPSEARKLHQTGTVIVRITIWPPNIVKQLTVMESSGNTTFDAAAMRAAEGTVCTSTERRFQLFQSFEFDLRNDSDAQAGENEDAFAQ</sequence>
<proteinExistence type="predicted"/>
<dbReference type="InterPro" id="IPR037682">
    <property type="entry name" value="TonB_C"/>
</dbReference>
<comment type="caution">
    <text evidence="6">The sequence shown here is derived from an EMBL/GenBank/DDBJ whole genome shotgun (WGS) entry which is preliminary data.</text>
</comment>
<keyword evidence="7" id="KW-1185">Reference proteome</keyword>
<evidence type="ECO:0000256" key="2">
    <source>
        <dbReference type="ARBA" id="ARBA00022692"/>
    </source>
</evidence>
<dbReference type="InterPro" id="IPR006260">
    <property type="entry name" value="TonB/TolA_C"/>
</dbReference>
<dbReference type="PROSITE" id="PS52015">
    <property type="entry name" value="TONB_CTD"/>
    <property type="match status" value="1"/>
</dbReference>
<dbReference type="Pfam" id="PF03544">
    <property type="entry name" value="TonB_C"/>
    <property type="match status" value="1"/>
</dbReference>
<keyword evidence="4" id="KW-0472">Membrane</keyword>
<evidence type="ECO:0000313" key="6">
    <source>
        <dbReference type="EMBL" id="RDU98649.1"/>
    </source>
</evidence>
<keyword evidence="3" id="KW-1133">Transmembrane helix</keyword>
<comment type="subcellular location">
    <subcellularLocation>
        <location evidence="1">Membrane</location>
        <topology evidence="1">Single-pass membrane protein</topology>
    </subcellularLocation>
</comment>